<sequence length="144" mass="15727">MILFATRDEAGRPMIGRGSGVRFDRQSRHIHFLASRCQWPKAVGEALAGRPIATTYVRADDYKACQIKGRILEAEPASAAWQALGQAYVAEQLSRMLALGVTQMQLSSTLSDQELVCLTIEPREIFEQTPGPGAGRRLTPEAAA</sequence>
<evidence type="ECO:0000313" key="2">
    <source>
        <dbReference type="Proteomes" id="UP000565576"/>
    </source>
</evidence>
<evidence type="ECO:0000313" key="1">
    <source>
        <dbReference type="EMBL" id="MBB6486599.1"/>
    </source>
</evidence>
<dbReference type="EMBL" id="JACHBG010000009">
    <property type="protein sequence ID" value="MBB6486599.1"/>
    <property type="molecule type" value="Genomic_DNA"/>
</dbReference>
<accession>A0A7X0ITK9</accession>
<reference evidence="1 2" key="1">
    <citation type="submission" date="2020-08" db="EMBL/GenBank/DDBJ databases">
        <title>Genomic Encyclopedia of Type Strains, Phase IV (KMG-V): Genome sequencing to study the core and pangenomes of soil and plant-associated prokaryotes.</title>
        <authorList>
            <person name="Whitman W."/>
        </authorList>
    </citation>
    <scope>NUCLEOTIDE SEQUENCE [LARGE SCALE GENOMIC DNA]</scope>
    <source>
        <strain evidence="1 2">SEMIA 4060</strain>
    </source>
</reference>
<protein>
    <recommendedName>
        <fullName evidence="3">Pyridoxamine 5'-phosphate oxidase family protein</fullName>
    </recommendedName>
</protein>
<evidence type="ECO:0008006" key="3">
    <source>
        <dbReference type="Google" id="ProtNLM"/>
    </source>
</evidence>
<dbReference type="Proteomes" id="UP000565576">
    <property type="component" value="Unassembled WGS sequence"/>
</dbReference>
<dbReference type="AlphaFoldDB" id="A0A7X0ITK9"/>
<gene>
    <name evidence="1" type="ORF">GGD46_003898</name>
</gene>
<dbReference type="RefSeq" id="WP_246806382.1">
    <property type="nucleotide sequence ID" value="NZ_JACHBG010000009.1"/>
</dbReference>
<name>A0A7X0ITK9_9HYPH</name>
<dbReference type="Gene3D" id="2.30.110.10">
    <property type="entry name" value="Electron Transport, Fmn-binding Protein, Chain A"/>
    <property type="match status" value="1"/>
</dbReference>
<dbReference type="InterPro" id="IPR012349">
    <property type="entry name" value="Split_barrel_FMN-bd"/>
</dbReference>
<comment type="caution">
    <text evidence="1">The sequence shown here is derived from an EMBL/GenBank/DDBJ whole genome shotgun (WGS) entry which is preliminary data.</text>
</comment>
<organism evidence="1 2">
    <name type="scientific">Rhizobium lusitanum</name>
    <dbReference type="NCBI Taxonomy" id="293958"/>
    <lineage>
        <taxon>Bacteria</taxon>
        <taxon>Pseudomonadati</taxon>
        <taxon>Pseudomonadota</taxon>
        <taxon>Alphaproteobacteria</taxon>
        <taxon>Hyphomicrobiales</taxon>
        <taxon>Rhizobiaceae</taxon>
        <taxon>Rhizobium/Agrobacterium group</taxon>
        <taxon>Rhizobium</taxon>
    </lineage>
</organism>
<proteinExistence type="predicted"/>